<reference evidence="1 2" key="1">
    <citation type="submission" date="2018-10" db="EMBL/GenBank/DDBJ databases">
        <title>Bradyrhizobium sp. nov., isolated from effective nodules of peanut in China.</title>
        <authorList>
            <person name="Li Y."/>
        </authorList>
    </citation>
    <scope>NUCLEOTIDE SEQUENCE [LARGE SCALE GENOMIC DNA]</scope>
    <source>
        <strain evidence="1 2">CCBAU 51781</strain>
    </source>
</reference>
<accession>A0ABY0DMT0</accession>
<name>A0ABY0DMT0_9BRAD</name>
<proteinExistence type="predicted"/>
<evidence type="ECO:0000313" key="1">
    <source>
        <dbReference type="EMBL" id="RXG96360.1"/>
    </source>
</evidence>
<organism evidence="1 2">
    <name type="scientific">Bradyrhizobium zhanjiangense</name>
    <dbReference type="NCBI Taxonomy" id="1325107"/>
    <lineage>
        <taxon>Bacteria</taxon>
        <taxon>Pseudomonadati</taxon>
        <taxon>Pseudomonadota</taxon>
        <taxon>Alphaproteobacteria</taxon>
        <taxon>Hyphomicrobiales</taxon>
        <taxon>Nitrobacteraceae</taxon>
        <taxon>Bradyrhizobium</taxon>
    </lineage>
</organism>
<sequence length="61" mass="7131">MTDQPTTPSRFVLRKGAMEGKWMVWDRQLRGPARLDRGIAAELSEDDARKIIKQLRLTYEK</sequence>
<evidence type="ECO:0000313" key="2">
    <source>
        <dbReference type="Proteomes" id="UP000289946"/>
    </source>
</evidence>
<protein>
    <submittedName>
        <fullName evidence="1">Uncharacterized protein</fullName>
    </submittedName>
</protein>
<dbReference type="EMBL" id="RDRA01000006">
    <property type="protein sequence ID" value="RXG96360.1"/>
    <property type="molecule type" value="Genomic_DNA"/>
</dbReference>
<keyword evidence="2" id="KW-1185">Reference proteome</keyword>
<comment type="caution">
    <text evidence="1">The sequence shown here is derived from an EMBL/GenBank/DDBJ whole genome shotgun (WGS) entry which is preliminary data.</text>
</comment>
<dbReference type="RefSeq" id="WP_128939465.1">
    <property type="nucleotide sequence ID" value="NZ_RDRA01000006.1"/>
</dbReference>
<gene>
    <name evidence="1" type="ORF">EAS62_12270</name>
</gene>
<dbReference type="Proteomes" id="UP000289946">
    <property type="component" value="Unassembled WGS sequence"/>
</dbReference>